<sequence length="104" mass="12258">MNLPNALFRQWIHSHEEDQGDIWVYRTKGYAFPPARGREGMEFRENGEFFRYQIGPTDRIVTVSGQWRMKDTNVIEIKLANQPTAISMTILECNEQILRIQQTQ</sequence>
<gene>
    <name evidence="1" type="ORF">ENR64_17285</name>
</gene>
<protein>
    <recommendedName>
        <fullName evidence="2">Lipocalin-like domain-containing protein</fullName>
    </recommendedName>
</protein>
<evidence type="ECO:0000313" key="1">
    <source>
        <dbReference type="EMBL" id="HFM99478.1"/>
    </source>
</evidence>
<organism evidence="1">
    <name type="scientific">Oscillatoriales cyanobacterium SpSt-418</name>
    <dbReference type="NCBI Taxonomy" id="2282169"/>
    <lineage>
        <taxon>Bacteria</taxon>
        <taxon>Bacillati</taxon>
        <taxon>Cyanobacteriota</taxon>
        <taxon>Cyanophyceae</taxon>
        <taxon>Oscillatoriophycideae</taxon>
        <taxon>Oscillatoriales</taxon>
    </lineage>
</organism>
<proteinExistence type="predicted"/>
<comment type="caution">
    <text evidence="1">The sequence shown here is derived from an EMBL/GenBank/DDBJ whole genome shotgun (WGS) entry which is preliminary data.</text>
</comment>
<dbReference type="EMBL" id="DSRU01000248">
    <property type="protein sequence ID" value="HFM99478.1"/>
    <property type="molecule type" value="Genomic_DNA"/>
</dbReference>
<dbReference type="AlphaFoldDB" id="A0A7C3PI00"/>
<name>A0A7C3PI00_9CYAN</name>
<accession>A0A7C3PI00</accession>
<reference evidence="1" key="1">
    <citation type="journal article" date="2020" name="mSystems">
        <title>Genome- and Community-Level Interaction Insights into Carbon Utilization and Element Cycling Functions of Hydrothermarchaeota in Hydrothermal Sediment.</title>
        <authorList>
            <person name="Zhou Z."/>
            <person name="Liu Y."/>
            <person name="Xu W."/>
            <person name="Pan J."/>
            <person name="Luo Z.H."/>
            <person name="Li M."/>
        </authorList>
    </citation>
    <scope>NUCLEOTIDE SEQUENCE [LARGE SCALE GENOMIC DNA]</scope>
    <source>
        <strain evidence="1">SpSt-418</strain>
    </source>
</reference>
<evidence type="ECO:0008006" key="2">
    <source>
        <dbReference type="Google" id="ProtNLM"/>
    </source>
</evidence>